<comment type="caution">
    <text evidence="3">The sequence shown here is derived from an EMBL/GenBank/DDBJ whole genome shotgun (WGS) entry which is preliminary data.</text>
</comment>
<dbReference type="AlphaFoldDB" id="A0AA40EG14"/>
<feature type="signal peptide" evidence="1">
    <location>
        <begin position="1"/>
        <end position="20"/>
    </location>
</feature>
<accession>A0AA40EG14</accession>
<evidence type="ECO:0000313" key="4">
    <source>
        <dbReference type="Proteomes" id="UP001172159"/>
    </source>
</evidence>
<dbReference type="EMBL" id="JAUKTV010000006">
    <property type="protein sequence ID" value="KAK0736146.1"/>
    <property type="molecule type" value="Genomic_DNA"/>
</dbReference>
<reference evidence="3" key="1">
    <citation type="submission" date="2023-06" db="EMBL/GenBank/DDBJ databases">
        <title>Genome-scale phylogeny and comparative genomics of the fungal order Sordariales.</title>
        <authorList>
            <consortium name="Lawrence Berkeley National Laboratory"/>
            <person name="Hensen N."/>
            <person name="Bonometti L."/>
            <person name="Westerberg I."/>
            <person name="Brannstrom I.O."/>
            <person name="Guillou S."/>
            <person name="Cros-Aarteil S."/>
            <person name="Calhoun S."/>
            <person name="Haridas S."/>
            <person name="Kuo A."/>
            <person name="Mondo S."/>
            <person name="Pangilinan J."/>
            <person name="Riley R."/>
            <person name="Labutti K."/>
            <person name="Andreopoulos B."/>
            <person name="Lipzen A."/>
            <person name="Chen C."/>
            <person name="Yanf M."/>
            <person name="Daum C."/>
            <person name="Ng V."/>
            <person name="Clum A."/>
            <person name="Steindorff A."/>
            <person name="Ohm R."/>
            <person name="Martin F."/>
            <person name="Silar P."/>
            <person name="Natvig D."/>
            <person name="Lalanne C."/>
            <person name="Gautier V."/>
            <person name="Ament-Velasquez S.L."/>
            <person name="Kruys A."/>
            <person name="Hutchinson M.I."/>
            <person name="Powell A.J."/>
            <person name="Barry K."/>
            <person name="Miller A.N."/>
            <person name="Grigoriev I.V."/>
            <person name="Debuchy R."/>
            <person name="Gladieux P."/>
            <person name="Thoren M.H."/>
            <person name="Johannesson H."/>
        </authorList>
    </citation>
    <scope>NUCLEOTIDE SEQUENCE</scope>
    <source>
        <strain evidence="3">CBS 540.89</strain>
    </source>
</reference>
<name>A0AA40EG14_9PEZI</name>
<dbReference type="InterPro" id="IPR052766">
    <property type="entry name" value="S41A_metabolite_peptidase"/>
</dbReference>
<dbReference type="PANTHER" id="PTHR37049:SF4">
    <property type="entry name" value="RHODANESE DOMAIN-CONTAINING PROTEIN"/>
    <property type="match status" value="1"/>
</dbReference>
<dbReference type="SUPFAM" id="SSF52096">
    <property type="entry name" value="ClpP/crotonase"/>
    <property type="match status" value="1"/>
</dbReference>
<keyword evidence="1" id="KW-0732">Signal</keyword>
<evidence type="ECO:0000313" key="3">
    <source>
        <dbReference type="EMBL" id="KAK0736146.1"/>
    </source>
</evidence>
<dbReference type="Pfam" id="PF23658">
    <property type="entry name" value="PDZ_CPAF_rel"/>
    <property type="match status" value="1"/>
</dbReference>
<dbReference type="InterPro" id="IPR029045">
    <property type="entry name" value="ClpP/crotonase-like_dom_sf"/>
</dbReference>
<dbReference type="Gene3D" id="3.90.226.10">
    <property type="entry name" value="2-enoyl-CoA Hydratase, Chain A, domain 1"/>
    <property type="match status" value="1"/>
</dbReference>
<organism evidence="3 4">
    <name type="scientific">Apiosordaria backusii</name>
    <dbReference type="NCBI Taxonomy" id="314023"/>
    <lineage>
        <taxon>Eukaryota</taxon>
        <taxon>Fungi</taxon>
        <taxon>Dikarya</taxon>
        <taxon>Ascomycota</taxon>
        <taxon>Pezizomycotina</taxon>
        <taxon>Sordariomycetes</taxon>
        <taxon>Sordariomycetidae</taxon>
        <taxon>Sordariales</taxon>
        <taxon>Lasiosphaeriaceae</taxon>
        <taxon>Apiosordaria</taxon>
    </lineage>
</organism>
<dbReference type="PANTHER" id="PTHR37049">
    <property type="entry name" value="PEPTIDASE S41 FAMILY PROTEIN"/>
    <property type="match status" value="1"/>
</dbReference>
<evidence type="ECO:0000259" key="2">
    <source>
        <dbReference type="Pfam" id="PF23658"/>
    </source>
</evidence>
<dbReference type="InterPro" id="IPR056186">
    <property type="entry name" value="PDZ_CPAF-rel"/>
</dbReference>
<feature type="chain" id="PRO_5041433364" description="CPAF-like PDZ domain-containing protein" evidence="1">
    <location>
        <begin position="21"/>
        <end position="756"/>
    </location>
</feature>
<proteinExistence type="predicted"/>
<evidence type="ECO:0000256" key="1">
    <source>
        <dbReference type="SAM" id="SignalP"/>
    </source>
</evidence>
<keyword evidence="4" id="KW-1185">Reference proteome</keyword>
<feature type="domain" description="CPAF-like PDZ" evidence="2">
    <location>
        <begin position="185"/>
        <end position="306"/>
    </location>
</feature>
<protein>
    <recommendedName>
        <fullName evidence="2">CPAF-like PDZ domain-containing protein</fullName>
    </recommendedName>
</protein>
<sequence length="756" mass="82827">MIRFWCLLLASAASLAASGAGDCNLDNCQPEVQISRACSCAVLAPSPTSECPPVSATAPCAIASSSWSSQKVSNPSETPTVAAELAYECLNSIPLHKQEAIELVDAIEPYLEWQSDSAYKADPPEDYFFPPFDMFSALAQVRQNLEADVYANEYDFQEDLYVSVFCPGHDGHFVFFPDALTRVFEWRRQLALVSISEDGASLPVIKIYEDIIASPETASIVSLINGVDAATYVAETIYKATYNRDPDAAYNSMFYEKASVTIGSPLGFFARGGRVRYIYPGAATTFTFENGTTLSLENVAVVKADMTGVVDGPSYYAKFCSPDGANTTSPRRSPVTAAEDEEVVVIGYPKPVIITQDGAVSGYFLEGEEFADVAVIAVLSFEPRSPAEFQAVCQQFFAQATQAGKTKLIIDFQGNGGGYILQGYDFFRQLFPSIVQEELSRFKEHPSFLSLASIISDLVAGIDPYAEPSPNLVRNYQNWFNYRYDLNLVGEPFTSFDDKFFPRVYKSTPYTSLLRWNVYDNLTTTNTTFGLGIEIAGYGSLSNLTQPFFAENMVLLYDGTCASICAVTSDFLRLQAHVQSIAMGGLPEPGLIQGVGGVRGAQVLQYSHIYNYTSSYLPWAENSFQAAALSRFSSLPVNRSTSAAVNARDEILLQNIYDGLPAQYVVEESDCRLYWTEPMIRDVSEVWKAAANSAFNGAKCAAGGVERTGMDKCPPRPARPSPLPVYGPLLPEEYRKIKAPVDDVGWTAVHRMKAIP</sequence>
<dbReference type="Proteomes" id="UP001172159">
    <property type="component" value="Unassembled WGS sequence"/>
</dbReference>
<gene>
    <name evidence="3" type="ORF">B0T21DRAFT_175765</name>
</gene>